<evidence type="ECO:0000256" key="5">
    <source>
        <dbReference type="ARBA" id="ARBA00023136"/>
    </source>
</evidence>
<feature type="transmembrane region" description="Helical" evidence="7">
    <location>
        <begin position="372"/>
        <end position="400"/>
    </location>
</feature>
<feature type="transmembrane region" description="Helical" evidence="7">
    <location>
        <begin position="639"/>
        <end position="663"/>
    </location>
</feature>
<evidence type="ECO:0000256" key="6">
    <source>
        <dbReference type="ARBA" id="ARBA00023180"/>
    </source>
</evidence>
<proteinExistence type="inferred from homology"/>
<comment type="similarity">
    <text evidence="2 7">Belongs to the CTL (choline transporter-like) family.</text>
</comment>
<protein>
    <recommendedName>
        <fullName evidence="7">Choline transporter-like protein</fullName>
    </recommendedName>
</protein>
<dbReference type="Pfam" id="PF04515">
    <property type="entry name" value="Choline_transpo"/>
    <property type="match status" value="1"/>
</dbReference>
<keyword evidence="4 7" id="KW-1133">Transmembrane helix</keyword>
<organism evidence="8 9">
    <name type="scientific">Hydra vulgaris</name>
    <name type="common">Hydra</name>
    <name type="synonym">Hydra attenuata</name>
    <dbReference type="NCBI Taxonomy" id="6087"/>
    <lineage>
        <taxon>Eukaryota</taxon>
        <taxon>Metazoa</taxon>
        <taxon>Cnidaria</taxon>
        <taxon>Hydrozoa</taxon>
        <taxon>Hydroidolina</taxon>
        <taxon>Anthoathecata</taxon>
        <taxon>Aplanulata</taxon>
        <taxon>Hydridae</taxon>
        <taxon>Hydra</taxon>
    </lineage>
</organism>
<dbReference type="GeneID" id="100213762"/>
<dbReference type="PANTHER" id="PTHR12385:SF14">
    <property type="entry name" value="CHOLINE TRANSPORTER-LIKE 2"/>
    <property type="match status" value="1"/>
</dbReference>
<feature type="transmembrane region" description="Helical" evidence="7">
    <location>
        <begin position="508"/>
        <end position="530"/>
    </location>
</feature>
<dbReference type="Proteomes" id="UP001652625">
    <property type="component" value="Chromosome 02"/>
</dbReference>
<reference evidence="9" key="2">
    <citation type="submission" date="2025-08" db="UniProtKB">
        <authorList>
            <consortium name="RefSeq"/>
        </authorList>
    </citation>
    <scope>IDENTIFICATION</scope>
</reference>
<comment type="function">
    <text evidence="7">Choline transporter.</text>
</comment>
<evidence type="ECO:0000256" key="2">
    <source>
        <dbReference type="ARBA" id="ARBA00007168"/>
    </source>
</evidence>
<evidence type="ECO:0000313" key="8">
    <source>
        <dbReference type="Proteomes" id="UP001652625"/>
    </source>
</evidence>
<feature type="transmembrane region" description="Helical" evidence="7">
    <location>
        <begin position="461"/>
        <end position="487"/>
    </location>
</feature>
<evidence type="ECO:0000256" key="1">
    <source>
        <dbReference type="ARBA" id="ARBA00004141"/>
    </source>
</evidence>
<keyword evidence="8" id="KW-1185">Reference proteome</keyword>
<feature type="transmembrane region" description="Helical" evidence="7">
    <location>
        <begin position="330"/>
        <end position="351"/>
    </location>
</feature>
<dbReference type="RefSeq" id="XP_065646897.1">
    <property type="nucleotide sequence ID" value="XM_065790825.1"/>
</dbReference>
<accession>A0ABM4BD79</accession>
<reference evidence="8" key="1">
    <citation type="submission" date="2025-05" db="UniProtKB">
        <authorList>
            <consortium name="RefSeq"/>
        </authorList>
    </citation>
    <scope>NUCLEOTIDE SEQUENCE [LARGE SCALE GENOMIC DNA]</scope>
</reference>
<feature type="transmembrane region" description="Helical" evidence="7">
    <location>
        <begin position="49"/>
        <end position="72"/>
    </location>
</feature>
<dbReference type="PANTHER" id="PTHR12385">
    <property type="entry name" value="CHOLINE TRANSPORTER-LIKE (SLC FAMILY 44)"/>
    <property type="match status" value="1"/>
</dbReference>
<evidence type="ECO:0000256" key="4">
    <source>
        <dbReference type="ARBA" id="ARBA00022989"/>
    </source>
</evidence>
<sequence length="710" mass="79965">MGCCGKNEQEPIELIAENGTANPPGKYGKSKAHDPSFNGPIKNRSCTDIICCLIFVLYIVGMLIVGFLAFSWGSPTKLLYPTDSRGNLCGVGTFADRKNLFYFDLLECIPNSLSDIYSITSCKTTQICVKDCPSQNAFYLTADKSNLYCQYEVNLNTTSKSNSQLVNEGLCAKYTLQSEALAYRCIPTVVGKTLTEFLSSQSAQTSQNITSSNGKPLNEENLKWGTIAQSILLNLQNIGHKVISDIQISWYWILAAFGITMAVSLIYIFIMRWFAGLIVWLTIYLVLTITGYATYYSFMEYKRLAANDTSSITFVFTTNLTSYKNMKSTWLVIGCICAFVLLVLILLLLALRKRISIAVQLIKEGSRSLTAMTSTLFFPIVPWFLQLILFAWFVVVLIYLSTSTSAKYEQVKNSSFTGIACDAMGAAKQFIDINNTTSCSFVIYNTNDNILRLQVFHLLGWFWLMNFIIAFGQCSLAGAFASWYWAWDKNKDIPSLPLLMSVGRTLRYHTGSLAFGSLIIAIVQLIRAALEYIEYKLTGHGAQPSPVTKFLLKCLKCCFWCLEKFLKFLNKNAYIEIAVYGKNFCVSAKNAFMLLMRNILRVAVLDKVTDFLLFIGKLSITAGMGIASFYFFHKEKNMNYYFTPIVIITVGAWVVSTAFFGVYEMAINTIFLCFLEDCERHDGSPDKPYYMSKKLMKILNKKNKKAIDEK</sequence>
<comment type="subcellular location">
    <subcellularLocation>
        <location evidence="7">Cell membrane</location>
        <topology evidence="7">Multi-pass membrane protein</topology>
    </subcellularLocation>
    <subcellularLocation>
        <location evidence="1">Membrane</location>
        <topology evidence="1">Multi-pass membrane protein</topology>
    </subcellularLocation>
</comment>
<keyword evidence="3 7" id="KW-0812">Transmembrane</keyword>
<evidence type="ECO:0000256" key="7">
    <source>
        <dbReference type="RuleBase" id="RU368066"/>
    </source>
</evidence>
<gene>
    <name evidence="9" type="primary">LOC100213762</name>
</gene>
<evidence type="ECO:0000256" key="3">
    <source>
        <dbReference type="ARBA" id="ARBA00022692"/>
    </source>
</evidence>
<feature type="transmembrane region" description="Helical" evidence="7">
    <location>
        <begin position="250"/>
        <end position="270"/>
    </location>
</feature>
<keyword evidence="6" id="KW-0325">Glycoprotein</keyword>
<evidence type="ECO:0000313" key="9">
    <source>
        <dbReference type="RefSeq" id="XP_065646897.1"/>
    </source>
</evidence>
<keyword evidence="5 7" id="KW-0472">Membrane</keyword>
<name>A0ABM4BD79_HYDVU</name>
<feature type="transmembrane region" description="Helical" evidence="7">
    <location>
        <begin position="611"/>
        <end position="632"/>
    </location>
</feature>
<feature type="transmembrane region" description="Helical" evidence="7">
    <location>
        <begin position="277"/>
        <end position="298"/>
    </location>
</feature>
<dbReference type="InterPro" id="IPR007603">
    <property type="entry name" value="Choline_transptr-like"/>
</dbReference>